<keyword evidence="2" id="KW-1185">Reference proteome</keyword>
<evidence type="ECO:0000313" key="2">
    <source>
        <dbReference type="Proteomes" id="UP001108240"/>
    </source>
</evidence>
<reference evidence="1" key="1">
    <citation type="submission" date="2025-08" db="UniProtKB">
        <authorList>
            <consortium name="Ensembl"/>
        </authorList>
    </citation>
    <scope>IDENTIFICATION</scope>
</reference>
<protein>
    <recommendedName>
        <fullName evidence="3">Reverse transcriptase domain-containing protein</fullName>
    </recommendedName>
</protein>
<dbReference type="AlphaFoldDB" id="A0A9J8ABT4"/>
<evidence type="ECO:0008006" key="3">
    <source>
        <dbReference type="Google" id="ProtNLM"/>
    </source>
</evidence>
<accession>A0A9J8ABT4</accession>
<sequence length="103" mass="11852">MGIYGKGLGGVWIWSSLPFRLHRGTRQGCPLSPLLFTLVIEPLAELIRQSKNSHGIINILWGENTNVPKTFAQYCMIHESFFFFFKPSRVIFFLMAIEFIVTE</sequence>
<dbReference type="Ensembl" id="ENSCCRT00000132102.1">
    <property type="protein sequence ID" value="ENSCCRP00000140066.1"/>
    <property type="gene ID" value="ENSCCRG00000058160.1"/>
</dbReference>
<name>A0A9J8ABT4_CYPCA</name>
<proteinExistence type="predicted"/>
<reference evidence="1" key="2">
    <citation type="submission" date="2025-09" db="UniProtKB">
        <authorList>
            <consortium name="Ensembl"/>
        </authorList>
    </citation>
    <scope>IDENTIFICATION</scope>
</reference>
<evidence type="ECO:0000313" key="1">
    <source>
        <dbReference type="Ensembl" id="ENSCCRP00000140066.1"/>
    </source>
</evidence>
<organism evidence="1 2">
    <name type="scientific">Cyprinus carpio carpio</name>
    <dbReference type="NCBI Taxonomy" id="630221"/>
    <lineage>
        <taxon>Eukaryota</taxon>
        <taxon>Metazoa</taxon>
        <taxon>Chordata</taxon>
        <taxon>Craniata</taxon>
        <taxon>Vertebrata</taxon>
        <taxon>Euteleostomi</taxon>
        <taxon>Actinopterygii</taxon>
        <taxon>Neopterygii</taxon>
        <taxon>Teleostei</taxon>
        <taxon>Ostariophysi</taxon>
        <taxon>Cypriniformes</taxon>
        <taxon>Cyprinidae</taxon>
        <taxon>Cyprininae</taxon>
        <taxon>Cyprinus</taxon>
    </lineage>
</organism>
<dbReference type="Proteomes" id="UP001108240">
    <property type="component" value="Unplaced"/>
</dbReference>